<keyword evidence="2" id="KW-1185">Reference proteome</keyword>
<proteinExistence type="predicted"/>
<gene>
    <name evidence="1" type="ORF">GBAR_LOCUS11506</name>
</gene>
<dbReference type="EMBL" id="CASHTH010001725">
    <property type="protein sequence ID" value="CAI8019098.1"/>
    <property type="molecule type" value="Genomic_DNA"/>
</dbReference>
<comment type="caution">
    <text evidence="1">The sequence shown here is derived from an EMBL/GenBank/DDBJ whole genome shotgun (WGS) entry which is preliminary data.</text>
</comment>
<evidence type="ECO:0000313" key="1">
    <source>
        <dbReference type="EMBL" id="CAI8019098.1"/>
    </source>
</evidence>
<dbReference type="AlphaFoldDB" id="A0AA35RY62"/>
<name>A0AA35RY62_GEOBA</name>
<dbReference type="Proteomes" id="UP001174909">
    <property type="component" value="Unassembled WGS sequence"/>
</dbReference>
<reference evidence="1" key="1">
    <citation type="submission" date="2023-03" db="EMBL/GenBank/DDBJ databases">
        <authorList>
            <person name="Steffen K."/>
            <person name="Cardenas P."/>
        </authorList>
    </citation>
    <scope>NUCLEOTIDE SEQUENCE</scope>
</reference>
<sequence length="79" mass="8835">MYCVTATILSYPCSQALLSMHNLTLEPLLYSYIKTVCGDGEHARLILSSHLDYAMEGRGECIAPVRETLSYTFPYIEAV</sequence>
<protein>
    <submittedName>
        <fullName evidence="1">Uncharacterized protein</fullName>
    </submittedName>
</protein>
<evidence type="ECO:0000313" key="2">
    <source>
        <dbReference type="Proteomes" id="UP001174909"/>
    </source>
</evidence>
<organism evidence="1 2">
    <name type="scientific">Geodia barretti</name>
    <name type="common">Barrett's horny sponge</name>
    <dbReference type="NCBI Taxonomy" id="519541"/>
    <lineage>
        <taxon>Eukaryota</taxon>
        <taxon>Metazoa</taxon>
        <taxon>Porifera</taxon>
        <taxon>Demospongiae</taxon>
        <taxon>Heteroscleromorpha</taxon>
        <taxon>Tetractinellida</taxon>
        <taxon>Astrophorina</taxon>
        <taxon>Geodiidae</taxon>
        <taxon>Geodia</taxon>
    </lineage>
</organism>
<accession>A0AA35RY62</accession>